<evidence type="ECO:0000313" key="1">
    <source>
        <dbReference type="EMBL" id="TCJ20608.1"/>
    </source>
</evidence>
<dbReference type="EMBL" id="SKBU01000002">
    <property type="protein sequence ID" value="TCJ20608.1"/>
    <property type="molecule type" value="Genomic_DNA"/>
</dbReference>
<sequence length="138" mass="14722">MKPAVSRTPDLPLGELFLRAAPFAEDARVRVVAEALDYLQQGFDAHYASGPASDDDILLGDNAYAGAVEIVAGLNEPALVAAAARMIQDGAGEISAGRRVSIEVWVPHLAALLEILTEEGAEHSEERILRAVRELSHP</sequence>
<keyword evidence="2" id="KW-1185">Reference proteome</keyword>
<protein>
    <submittedName>
        <fullName evidence="1">Uncharacterized protein</fullName>
    </submittedName>
</protein>
<gene>
    <name evidence="1" type="ORF">E0L93_00930</name>
</gene>
<dbReference type="Proteomes" id="UP000295244">
    <property type="component" value="Unassembled WGS sequence"/>
</dbReference>
<dbReference type="OrthoDB" id="5243648at2"/>
<proteinExistence type="predicted"/>
<name>A0A4R1BSJ8_9ACTN</name>
<organism evidence="1 2">
    <name type="scientific">Rubrobacter taiwanensis</name>
    <dbReference type="NCBI Taxonomy" id="185139"/>
    <lineage>
        <taxon>Bacteria</taxon>
        <taxon>Bacillati</taxon>
        <taxon>Actinomycetota</taxon>
        <taxon>Rubrobacteria</taxon>
        <taxon>Rubrobacterales</taxon>
        <taxon>Rubrobacteraceae</taxon>
        <taxon>Rubrobacter</taxon>
    </lineage>
</organism>
<accession>A0A4R1BSJ8</accession>
<comment type="caution">
    <text evidence="1">The sequence shown here is derived from an EMBL/GenBank/DDBJ whole genome shotgun (WGS) entry which is preliminary data.</text>
</comment>
<evidence type="ECO:0000313" key="2">
    <source>
        <dbReference type="Proteomes" id="UP000295244"/>
    </source>
</evidence>
<reference evidence="1 2" key="1">
    <citation type="submission" date="2019-03" db="EMBL/GenBank/DDBJ databases">
        <title>Whole genome sequence of a novel Rubrobacter taiwanensis strain, isolated from Yellowstone National Park.</title>
        <authorList>
            <person name="Freed S."/>
            <person name="Ramaley R.F."/>
            <person name="Kyndt J.A."/>
        </authorList>
    </citation>
    <scope>NUCLEOTIDE SEQUENCE [LARGE SCALE GENOMIC DNA]</scope>
    <source>
        <strain evidence="1 2">Yellowstone</strain>
    </source>
</reference>
<dbReference type="RefSeq" id="WP_132687315.1">
    <property type="nucleotide sequence ID" value="NZ_SKBU01000002.1"/>
</dbReference>
<dbReference type="AlphaFoldDB" id="A0A4R1BSJ8"/>